<evidence type="ECO:0000313" key="4">
    <source>
        <dbReference type="EMBL" id="ABV91822.1"/>
    </source>
</evidence>
<protein>
    <recommendedName>
        <fullName evidence="2">Anti-sigma factor antagonist</fullName>
    </recommendedName>
</protein>
<dbReference type="Gene3D" id="3.30.750.24">
    <property type="entry name" value="STAS domain"/>
    <property type="match status" value="1"/>
</dbReference>
<proteinExistence type="inferred from homology"/>
<evidence type="ECO:0000313" key="5">
    <source>
        <dbReference type="Proteomes" id="UP000006833"/>
    </source>
</evidence>
<accession>A8LJZ6</accession>
<name>A8LJZ6_DINSH</name>
<keyword evidence="5" id="KW-1185">Reference proteome</keyword>
<sequence>MQVTTTAHGNTIVAVVHEDRIDASSAVQFKDTMQAIGRTAHGRVILDLAQVQFLDSSGLGAVVAVMKAYAPGKRLELAGLNPVVQKVFRLTRMDKVFKVYESSAQALEAA</sequence>
<dbReference type="Pfam" id="PF01740">
    <property type="entry name" value="STAS"/>
    <property type="match status" value="1"/>
</dbReference>
<dbReference type="SUPFAM" id="SSF52091">
    <property type="entry name" value="SpoIIaa-like"/>
    <property type="match status" value="1"/>
</dbReference>
<dbReference type="InterPro" id="IPR036513">
    <property type="entry name" value="STAS_dom_sf"/>
</dbReference>
<gene>
    <name evidence="4" type="ordered locus">Dshi_0073</name>
</gene>
<dbReference type="CDD" id="cd07043">
    <property type="entry name" value="STAS_anti-anti-sigma_factors"/>
    <property type="match status" value="1"/>
</dbReference>
<reference evidence="5" key="1">
    <citation type="journal article" date="2010" name="ISME J.">
        <title>The complete genome sequence of the algal symbiont Dinoroseobacter shibae: a hitchhiker's guide to life in the sea.</title>
        <authorList>
            <person name="Wagner-Dobler I."/>
            <person name="Ballhausen B."/>
            <person name="Berger M."/>
            <person name="Brinkhoff T."/>
            <person name="Buchholz I."/>
            <person name="Bunk B."/>
            <person name="Cypionka H."/>
            <person name="Daniel R."/>
            <person name="Drepper T."/>
            <person name="Gerdts G."/>
            <person name="Hahnke S."/>
            <person name="Han C."/>
            <person name="Jahn D."/>
            <person name="Kalhoefer D."/>
            <person name="Kiss H."/>
            <person name="Klenk H.P."/>
            <person name="Kyrpides N."/>
            <person name="Liebl W."/>
            <person name="Liesegang H."/>
            <person name="Meincke L."/>
            <person name="Pati A."/>
            <person name="Petersen J."/>
            <person name="Piekarski T."/>
            <person name="Pommerenke C."/>
            <person name="Pradella S."/>
            <person name="Pukall R."/>
            <person name="Rabus R."/>
            <person name="Stackebrandt E."/>
            <person name="Thole S."/>
            <person name="Thompson L."/>
            <person name="Tielen P."/>
            <person name="Tomasch J."/>
            <person name="von Jan M."/>
            <person name="Wanphrut N."/>
            <person name="Wichels A."/>
            <person name="Zech H."/>
            <person name="Simon M."/>
        </authorList>
    </citation>
    <scope>NUCLEOTIDE SEQUENCE [LARGE SCALE GENOMIC DNA]</scope>
    <source>
        <strain evidence="5">DSM 16493 / NCIMB 14021 / DFL 12</strain>
    </source>
</reference>
<dbReference type="InterPro" id="IPR002645">
    <property type="entry name" value="STAS_dom"/>
</dbReference>
<evidence type="ECO:0000256" key="1">
    <source>
        <dbReference type="ARBA" id="ARBA00009013"/>
    </source>
</evidence>
<dbReference type="GO" id="GO:0043856">
    <property type="term" value="F:anti-sigma factor antagonist activity"/>
    <property type="evidence" value="ECO:0007669"/>
    <property type="project" value="InterPro"/>
</dbReference>
<dbReference type="STRING" id="398580.Dshi_0073"/>
<evidence type="ECO:0000259" key="3">
    <source>
        <dbReference type="PROSITE" id="PS50801"/>
    </source>
</evidence>
<dbReference type="PANTHER" id="PTHR33495">
    <property type="entry name" value="ANTI-SIGMA FACTOR ANTAGONIST TM_1081-RELATED-RELATED"/>
    <property type="match status" value="1"/>
</dbReference>
<dbReference type="HOGENOM" id="CLU_115403_6_2_5"/>
<dbReference type="KEGG" id="dsh:Dshi_0073"/>
<dbReference type="PROSITE" id="PS50801">
    <property type="entry name" value="STAS"/>
    <property type="match status" value="1"/>
</dbReference>
<dbReference type="eggNOG" id="COG1366">
    <property type="taxonomic scope" value="Bacteria"/>
</dbReference>
<feature type="domain" description="STAS" evidence="3">
    <location>
        <begin position="21"/>
        <end position="110"/>
    </location>
</feature>
<dbReference type="PANTHER" id="PTHR33495:SF2">
    <property type="entry name" value="ANTI-SIGMA FACTOR ANTAGONIST TM_1081-RELATED"/>
    <property type="match status" value="1"/>
</dbReference>
<dbReference type="InterPro" id="IPR003658">
    <property type="entry name" value="Anti-sigma_ant"/>
</dbReference>
<dbReference type="RefSeq" id="WP_012176755.1">
    <property type="nucleotide sequence ID" value="NC_009952.1"/>
</dbReference>
<comment type="similarity">
    <text evidence="1 2">Belongs to the anti-sigma-factor antagonist family.</text>
</comment>
<dbReference type="Proteomes" id="UP000006833">
    <property type="component" value="Chromosome"/>
</dbReference>
<dbReference type="OrthoDB" id="9796076at2"/>
<dbReference type="AlphaFoldDB" id="A8LJZ6"/>
<dbReference type="EMBL" id="CP000830">
    <property type="protein sequence ID" value="ABV91822.1"/>
    <property type="molecule type" value="Genomic_DNA"/>
</dbReference>
<dbReference type="NCBIfam" id="TIGR00377">
    <property type="entry name" value="ant_ant_sig"/>
    <property type="match status" value="1"/>
</dbReference>
<organism evidence="4 5">
    <name type="scientific">Dinoroseobacter shibae (strain DSM 16493 / NCIMB 14021 / DFL 12)</name>
    <dbReference type="NCBI Taxonomy" id="398580"/>
    <lineage>
        <taxon>Bacteria</taxon>
        <taxon>Pseudomonadati</taxon>
        <taxon>Pseudomonadota</taxon>
        <taxon>Alphaproteobacteria</taxon>
        <taxon>Rhodobacterales</taxon>
        <taxon>Roseobacteraceae</taxon>
        <taxon>Dinoroseobacter</taxon>
    </lineage>
</organism>
<evidence type="ECO:0000256" key="2">
    <source>
        <dbReference type="RuleBase" id="RU003749"/>
    </source>
</evidence>